<feature type="region of interest" description="Disordered" evidence="1">
    <location>
        <begin position="98"/>
        <end position="119"/>
    </location>
</feature>
<gene>
    <name evidence="2" type="ORF">DOTSEDRAFT_31857</name>
</gene>
<evidence type="ECO:0000313" key="2">
    <source>
        <dbReference type="EMBL" id="EME47418.1"/>
    </source>
</evidence>
<dbReference type="HOGENOM" id="CLU_1503400_0_0_1"/>
<dbReference type="Proteomes" id="UP000016933">
    <property type="component" value="Unassembled WGS sequence"/>
</dbReference>
<dbReference type="EMBL" id="KB446536">
    <property type="protein sequence ID" value="EME47418.1"/>
    <property type="molecule type" value="Genomic_DNA"/>
</dbReference>
<dbReference type="OrthoDB" id="10629570at2759"/>
<keyword evidence="3" id="KW-1185">Reference proteome</keyword>
<feature type="region of interest" description="Disordered" evidence="1">
    <location>
        <begin position="131"/>
        <end position="161"/>
    </location>
</feature>
<protein>
    <submittedName>
        <fullName evidence="2">Uncharacterized protein</fullName>
    </submittedName>
</protein>
<feature type="compositionally biased region" description="Low complexity" evidence="1">
    <location>
        <begin position="100"/>
        <end position="119"/>
    </location>
</feature>
<proteinExistence type="predicted"/>
<organism evidence="2 3">
    <name type="scientific">Dothistroma septosporum (strain NZE10 / CBS 128990)</name>
    <name type="common">Red band needle blight fungus</name>
    <name type="synonym">Mycosphaerella pini</name>
    <dbReference type="NCBI Taxonomy" id="675120"/>
    <lineage>
        <taxon>Eukaryota</taxon>
        <taxon>Fungi</taxon>
        <taxon>Dikarya</taxon>
        <taxon>Ascomycota</taxon>
        <taxon>Pezizomycotina</taxon>
        <taxon>Dothideomycetes</taxon>
        <taxon>Dothideomycetidae</taxon>
        <taxon>Mycosphaerellales</taxon>
        <taxon>Mycosphaerellaceae</taxon>
        <taxon>Dothistroma</taxon>
    </lineage>
</organism>
<evidence type="ECO:0000313" key="3">
    <source>
        <dbReference type="Proteomes" id="UP000016933"/>
    </source>
</evidence>
<sequence>MARILPPRPNISLESIPQPHVSGSRRSVLSRQPSVPYDRSTVSSKRQGPSGPPISPPASNPLGVLDDIFVAEQLLDTPQPTQTREQLLERYYQPKMLFNKSAKSTKSDSSSTTSKASTLSTARLIKNKVISSLRPTSERSSSTSEGLHSTCDNSPGKKRDHTWASRINSETLATLWALK</sequence>
<reference evidence="2 3" key="2">
    <citation type="journal article" date="2012" name="PLoS Pathog.">
        <title>Diverse lifestyles and strategies of plant pathogenesis encoded in the genomes of eighteen Dothideomycetes fungi.</title>
        <authorList>
            <person name="Ohm R.A."/>
            <person name="Feau N."/>
            <person name="Henrissat B."/>
            <person name="Schoch C.L."/>
            <person name="Horwitz B.A."/>
            <person name="Barry K.W."/>
            <person name="Condon B.J."/>
            <person name="Copeland A.C."/>
            <person name="Dhillon B."/>
            <person name="Glaser F."/>
            <person name="Hesse C.N."/>
            <person name="Kosti I."/>
            <person name="LaButti K."/>
            <person name="Lindquist E.A."/>
            <person name="Lucas S."/>
            <person name="Salamov A.A."/>
            <person name="Bradshaw R.E."/>
            <person name="Ciuffetti L."/>
            <person name="Hamelin R.C."/>
            <person name="Kema G.H.J."/>
            <person name="Lawrence C."/>
            <person name="Scott J.A."/>
            <person name="Spatafora J.W."/>
            <person name="Turgeon B.G."/>
            <person name="de Wit P.J.G.M."/>
            <person name="Zhong S."/>
            <person name="Goodwin S.B."/>
            <person name="Grigoriev I.V."/>
        </authorList>
    </citation>
    <scope>NUCLEOTIDE SEQUENCE [LARGE SCALE GENOMIC DNA]</scope>
    <source>
        <strain evidence="3">NZE10 / CBS 128990</strain>
    </source>
</reference>
<evidence type="ECO:0000256" key="1">
    <source>
        <dbReference type="SAM" id="MobiDB-lite"/>
    </source>
</evidence>
<feature type="compositionally biased region" description="Low complexity" evidence="1">
    <location>
        <begin position="131"/>
        <end position="149"/>
    </location>
</feature>
<feature type="compositionally biased region" description="Pro residues" evidence="1">
    <location>
        <begin position="50"/>
        <end position="59"/>
    </location>
</feature>
<feature type="region of interest" description="Disordered" evidence="1">
    <location>
        <begin position="1"/>
        <end position="63"/>
    </location>
</feature>
<dbReference type="AlphaFoldDB" id="N1PWP1"/>
<feature type="compositionally biased region" description="Polar residues" evidence="1">
    <location>
        <begin position="24"/>
        <end position="33"/>
    </location>
</feature>
<name>N1PWP1_DOTSN</name>
<accession>N1PWP1</accession>
<reference evidence="3" key="1">
    <citation type="journal article" date="2012" name="PLoS Genet.">
        <title>The genomes of the fungal plant pathogens Cladosporium fulvum and Dothistroma septosporum reveal adaptation to different hosts and lifestyles but also signatures of common ancestry.</title>
        <authorList>
            <person name="de Wit P.J.G.M."/>
            <person name="van der Burgt A."/>
            <person name="Oekmen B."/>
            <person name="Stergiopoulos I."/>
            <person name="Abd-Elsalam K.A."/>
            <person name="Aerts A.L."/>
            <person name="Bahkali A.H."/>
            <person name="Beenen H.G."/>
            <person name="Chettri P."/>
            <person name="Cox M.P."/>
            <person name="Datema E."/>
            <person name="de Vries R.P."/>
            <person name="Dhillon B."/>
            <person name="Ganley A.R."/>
            <person name="Griffiths S.A."/>
            <person name="Guo Y."/>
            <person name="Hamelin R.C."/>
            <person name="Henrissat B."/>
            <person name="Kabir M.S."/>
            <person name="Jashni M.K."/>
            <person name="Kema G."/>
            <person name="Klaubauf S."/>
            <person name="Lapidus A."/>
            <person name="Levasseur A."/>
            <person name="Lindquist E."/>
            <person name="Mehrabi R."/>
            <person name="Ohm R.A."/>
            <person name="Owen T.J."/>
            <person name="Salamov A."/>
            <person name="Schwelm A."/>
            <person name="Schijlen E."/>
            <person name="Sun H."/>
            <person name="van den Burg H.A."/>
            <person name="van Ham R.C.H.J."/>
            <person name="Zhang S."/>
            <person name="Goodwin S.B."/>
            <person name="Grigoriev I.V."/>
            <person name="Collemare J."/>
            <person name="Bradshaw R.E."/>
        </authorList>
    </citation>
    <scope>NUCLEOTIDE SEQUENCE [LARGE SCALE GENOMIC DNA]</scope>
    <source>
        <strain evidence="3">NZE10 / CBS 128990</strain>
    </source>
</reference>